<dbReference type="EMBL" id="BPLQ01008070">
    <property type="protein sequence ID" value="GIY34469.1"/>
    <property type="molecule type" value="Genomic_DNA"/>
</dbReference>
<accession>A0AAV4SMB6</accession>
<dbReference type="Proteomes" id="UP001054837">
    <property type="component" value="Unassembled WGS sequence"/>
</dbReference>
<proteinExistence type="predicted"/>
<keyword evidence="2" id="KW-1185">Reference proteome</keyword>
<evidence type="ECO:0000313" key="2">
    <source>
        <dbReference type="Proteomes" id="UP001054837"/>
    </source>
</evidence>
<dbReference type="AlphaFoldDB" id="A0AAV4SMB6"/>
<sequence>MDHSLNLLYLILKTIPFQTKVLKKQPEYSKTHSQESNLSPSRAFFLLLLDNADLSGYAIPLASVSKKKGYGFRIEIWQVCRLYIYLSRFFYVFVFSSFDGVRSAERRGGIHFHSKGNIVFYSSQEARIKRSFRVPCEECRRQRKCRK</sequence>
<name>A0AAV4SMB6_9ARAC</name>
<evidence type="ECO:0000313" key="1">
    <source>
        <dbReference type="EMBL" id="GIY34469.1"/>
    </source>
</evidence>
<organism evidence="1 2">
    <name type="scientific">Caerostris darwini</name>
    <dbReference type="NCBI Taxonomy" id="1538125"/>
    <lineage>
        <taxon>Eukaryota</taxon>
        <taxon>Metazoa</taxon>
        <taxon>Ecdysozoa</taxon>
        <taxon>Arthropoda</taxon>
        <taxon>Chelicerata</taxon>
        <taxon>Arachnida</taxon>
        <taxon>Araneae</taxon>
        <taxon>Araneomorphae</taxon>
        <taxon>Entelegynae</taxon>
        <taxon>Araneoidea</taxon>
        <taxon>Araneidae</taxon>
        <taxon>Caerostris</taxon>
    </lineage>
</organism>
<comment type="caution">
    <text evidence="1">The sequence shown here is derived from an EMBL/GenBank/DDBJ whole genome shotgun (WGS) entry which is preliminary data.</text>
</comment>
<reference evidence="1 2" key="1">
    <citation type="submission" date="2021-06" db="EMBL/GenBank/DDBJ databases">
        <title>Caerostris darwini draft genome.</title>
        <authorList>
            <person name="Kono N."/>
            <person name="Arakawa K."/>
        </authorList>
    </citation>
    <scope>NUCLEOTIDE SEQUENCE [LARGE SCALE GENOMIC DNA]</scope>
</reference>
<protein>
    <submittedName>
        <fullName evidence="1">Uncharacterized protein</fullName>
    </submittedName>
</protein>
<gene>
    <name evidence="1" type="ORF">CDAR_498691</name>
</gene>